<feature type="compositionally biased region" description="Low complexity" evidence="1">
    <location>
        <begin position="112"/>
        <end position="133"/>
    </location>
</feature>
<gene>
    <name evidence="2" type="ORF">PLEPLA_LOCUS31095</name>
</gene>
<dbReference type="EMBL" id="CADEAL010003079">
    <property type="protein sequence ID" value="CAB1443379.1"/>
    <property type="molecule type" value="Genomic_DNA"/>
</dbReference>
<feature type="region of interest" description="Disordered" evidence="1">
    <location>
        <begin position="173"/>
        <end position="201"/>
    </location>
</feature>
<dbReference type="AlphaFoldDB" id="A0A9N7V763"/>
<evidence type="ECO:0000256" key="1">
    <source>
        <dbReference type="SAM" id="MobiDB-lite"/>
    </source>
</evidence>
<protein>
    <submittedName>
        <fullName evidence="2">Uncharacterized protein</fullName>
    </submittedName>
</protein>
<reference evidence="2" key="1">
    <citation type="submission" date="2020-03" db="EMBL/GenBank/DDBJ databases">
        <authorList>
            <person name="Weist P."/>
        </authorList>
    </citation>
    <scope>NUCLEOTIDE SEQUENCE</scope>
</reference>
<keyword evidence="3" id="KW-1185">Reference proteome</keyword>
<accession>A0A9N7V763</accession>
<sequence length="201" mass="21874">MKRQNGEKLKRRARSAGNLSSELYPQPFTPPSPLTGTQTTFVASLPLRNSNVDKWGLSGSIFPWYYDHNIQTNAQLKALETRTELIIQKDVEFKSVREKEAVRRGFALELEPSSLSPPDSAVAASSASSLSSPPTSPRPPALSTMLVFVKLSSLTFRIPRLALRNLSSISSPLPSPPAQPFFTGGSGGSRRRTTGTRSAEC</sequence>
<evidence type="ECO:0000313" key="2">
    <source>
        <dbReference type="EMBL" id="CAB1443379.1"/>
    </source>
</evidence>
<proteinExistence type="predicted"/>
<feature type="region of interest" description="Disordered" evidence="1">
    <location>
        <begin position="112"/>
        <end position="139"/>
    </location>
</feature>
<evidence type="ECO:0000313" key="3">
    <source>
        <dbReference type="Proteomes" id="UP001153269"/>
    </source>
</evidence>
<feature type="region of interest" description="Disordered" evidence="1">
    <location>
        <begin position="1"/>
        <end position="37"/>
    </location>
</feature>
<name>A0A9N7V763_PLEPL</name>
<dbReference type="Proteomes" id="UP001153269">
    <property type="component" value="Unassembled WGS sequence"/>
</dbReference>
<organism evidence="2 3">
    <name type="scientific">Pleuronectes platessa</name>
    <name type="common">European plaice</name>
    <dbReference type="NCBI Taxonomy" id="8262"/>
    <lineage>
        <taxon>Eukaryota</taxon>
        <taxon>Metazoa</taxon>
        <taxon>Chordata</taxon>
        <taxon>Craniata</taxon>
        <taxon>Vertebrata</taxon>
        <taxon>Euteleostomi</taxon>
        <taxon>Actinopterygii</taxon>
        <taxon>Neopterygii</taxon>
        <taxon>Teleostei</taxon>
        <taxon>Neoteleostei</taxon>
        <taxon>Acanthomorphata</taxon>
        <taxon>Carangaria</taxon>
        <taxon>Pleuronectiformes</taxon>
        <taxon>Pleuronectoidei</taxon>
        <taxon>Pleuronectidae</taxon>
        <taxon>Pleuronectes</taxon>
    </lineage>
</organism>
<comment type="caution">
    <text evidence="2">The sequence shown here is derived from an EMBL/GenBank/DDBJ whole genome shotgun (WGS) entry which is preliminary data.</text>
</comment>